<reference evidence="4 5" key="1">
    <citation type="submission" date="2020-08" db="EMBL/GenBank/DDBJ databases">
        <title>Description of novel Flavobacterium F-380 isolate.</title>
        <authorList>
            <person name="Saticioglu I.B."/>
            <person name="Duman M."/>
            <person name="Altun S."/>
        </authorList>
    </citation>
    <scope>NUCLEOTIDE SEQUENCE [LARGE SCALE GENOMIC DNA]</scope>
    <source>
        <strain evidence="4 5">F-380</strain>
    </source>
</reference>
<organism evidence="4 5">
    <name type="scientific">Flavobacterium kayseriense</name>
    <dbReference type="NCBI Taxonomy" id="2764714"/>
    <lineage>
        <taxon>Bacteria</taxon>
        <taxon>Pseudomonadati</taxon>
        <taxon>Bacteroidota</taxon>
        <taxon>Flavobacteriia</taxon>
        <taxon>Flavobacteriales</taxon>
        <taxon>Flavobacteriaceae</taxon>
        <taxon>Flavobacterium</taxon>
    </lineage>
</organism>
<dbReference type="InterPro" id="IPR058625">
    <property type="entry name" value="MdtA-like_BSH"/>
</dbReference>
<dbReference type="Gene3D" id="2.40.30.170">
    <property type="match status" value="1"/>
</dbReference>
<dbReference type="RefSeq" id="WP_187010613.1">
    <property type="nucleotide sequence ID" value="NZ_JACRUI010000004.1"/>
</dbReference>
<dbReference type="Pfam" id="PF25917">
    <property type="entry name" value="BSH_RND"/>
    <property type="match status" value="1"/>
</dbReference>
<dbReference type="SUPFAM" id="SSF111369">
    <property type="entry name" value="HlyD-like secretion proteins"/>
    <property type="match status" value="1"/>
</dbReference>
<dbReference type="Gene3D" id="2.40.420.20">
    <property type="match status" value="1"/>
</dbReference>
<comment type="similarity">
    <text evidence="1">Belongs to the membrane fusion protein (MFP) (TC 8.A.1) family.</text>
</comment>
<dbReference type="InterPro" id="IPR006143">
    <property type="entry name" value="RND_pump_MFP"/>
</dbReference>
<dbReference type="Proteomes" id="UP000629963">
    <property type="component" value="Unassembled WGS sequence"/>
</dbReference>
<sequence>MKFKYYYYFTILFLMLSCSKKVEGIHPTVSDVTESVYASGVIKADDQYTVFSTVNGILQTIKVTAGESISQGQLLFEIESKKADLDTQNAQLTFQLSAENSRYIQDRIAEMEIKVQAAKDKLTLDESLLNRNKKVRALEGISEVDFERIELTYKSSKLNYESTTKQLSQLRSQLKNDQNRNSNRLKYSQKSQSDYNIKSAFTGRLFDVLVKEGSLVTNQTPLAIIGKSDSFLLELEVDENDMVRVAIGQRVVVTMDSYKGQTFDATVDKIYPIMDERSRTFKIEAHFVQPPQKLYPNLTAEANIIIKTKKNAITIPRSYLIDNQYVLVNEDEKRKVKIGLSDYEKVEIVEGLKKEETIYIPKQ</sequence>
<evidence type="ECO:0000259" key="3">
    <source>
        <dbReference type="Pfam" id="PF25954"/>
    </source>
</evidence>
<protein>
    <submittedName>
        <fullName evidence="4">Efflux RND transporter periplasmic adaptor subunit</fullName>
    </submittedName>
</protein>
<dbReference type="InterPro" id="IPR058792">
    <property type="entry name" value="Beta-barrel_RND_2"/>
</dbReference>
<name>A0ABR7J9C7_9FLAO</name>
<dbReference type="PROSITE" id="PS51257">
    <property type="entry name" value="PROKAR_LIPOPROTEIN"/>
    <property type="match status" value="1"/>
</dbReference>
<evidence type="ECO:0000256" key="1">
    <source>
        <dbReference type="ARBA" id="ARBA00009477"/>
    </source>
</evidence>
<dbReference type="Gene3D" id="1.10.287.470">
    <property type="entry name" value="Helix hairpin bin"/>
    <property type="match status" value="1"/>
</dbReference>
<feature type="domain" description="CusB-like beta-barrel" evidence="3">
    <location>
        <begin position="233"/>
        <end position="304"/>
    </location>
</feature>
<dbReference type="Pfam" id="PF25954">
    <property type="entry name" value="Beta-barrel_RND_2"/>
    <property type="match status" value="1"/>
</dbReference>
<dbReference type="Gene3D" id="2.40.50.100">
    <property type="match status" value="1"/>
</dbReference>
<feature type="domain" description="Multidrug resistance protein MdtA-like barrel-sandwich hybrid" evidence="2">
    <location>
        <begin position="49"/>
        <end position="225"/>
    </location>
</feature>
<comment type="caution">
    <text evidence="4">The sequence shown here is derived from an EMBL/GenBank/DDBJ whole genome shotgun (WGS) entry which is preliminary data.</text>
</comment>
<dbReference type="PANTHER" id="PTHR30469">
    <property type="entry name" value="MULTIDRUG RESISTANCE PROTEIN MDTA"/>
    <property type="match status" value="1"/>
</dbReference>
<accession>A0ABR7J9C7</accession>
<dbReference type="EMBL" id="JACRUJ010000004">
    <property type="protein sequence ID" value="MBC5842113.1"/>
    <property type="molecule type" value="Genomic_DNA"/>
</dbReference>
<gene>
    <name evidence="4" type="ORF">H8R23_11910</name>
</gene>
<evidence type="ECO:0000313" key="4">
    <source>
        <dbReference type="EMBL" id="MBC5842113.1"/>
    </source>
</evidence>
<dbReference type="NCBIfam" id="TIGR01730">
    <property type="entry name" value="RND_mfp"/>
    <property type="match status" value="1"/>
</dbReference>
<keyword evidence="5" id="KW-1185">Reference proteome</keyword>
<evidence type="ECO:0000259" key="2">
    <source>
        <dbReference type="Pfam" id="PF25917"/>
    </source>
</evidence>
<proteinExistence type="inferred from homology"/>
<evidence type="ECO:0000313" key="5">
    <source>
        <dbReference type="Proteomes" id="UP000629963"/>
    </source>
</evidence>